<protein>
    <submittedName>
        <fullName evidence="1">Uncharacterized protein</fullName>
    </submittedName>
</protein>
<sequence length="137" mass="15800">MFLPAAPNEKAITSSIIQKRKKNLNPSYSTTPLLTCLASTFQEAYARASALHSFFPFFCPSVADKYYDCYIHILFIICFLYDTRRGPKVAGDIPFLSSSKFDWRMLDSEESYQRRECCLSLEAEIPFSKYVFLEKMA</sequence>
<proteinExistence type="predicted"/>
<evidence type="ECO:0000313" key="2">
    <source>
        <dbReference type="Proteomes" id="UP000886998"/>
    </source>
</evidence>
<organism evidence="1 2">
    <name type="scientific">Trichonephila inaurata madagascariensis</name>
    <dbReference type="NCBI Taxonomy" id="2747483"/>
    <lineage>
        <taxon>Eukaryota</taxon>
        <taxon>Metazoa</taxon>
        <taxon>Ecdysozoa</taxon>
        <taxon>Arthropoda</taxon>
        <taxon>Chelicerata</taxon>
        <taxon>Arachnida</taxon>
        <taxon>Araneae</taxon>
        <taxon>Araneomorphae</taxon>
        <taxon>Entelegynae</taxon>
        <taxon>Araneoidea</taxon>
        <taxon>Nephilidae</taxon>
        <taxon>Trichonephila</taxon>
        <taxon>Trichonephila inaurata</taxon>
    </lineage>
</organism>
<comment type="caution">
    <text evidence="1">The sequence shown here is derived from an EMBL/GenBank/DDBJ whole genome shotgun (WGS) entry which is preliminary data.</text>
</comment>
<dbReference type="AlphaFoldDB" id="A0A8X7CIH4"/>
<accession>A0A8X7CIH4</accession>
<dbReference type="Proteomes" id="UP000886998">
    <property type="component" value="Unassembled WGS sequence"/>
</dbReference>
<keyword evidence="2" id="KW-1185">Reference proteome</keyword>
<dbReference type="EMBL" id="BMAV01016262">
    <property type="protein sequence ID" value="GFY66845.1"/>
    <property type="molecule type" value="Genomic_DNA"/>
</dbReference>
<reference evidence="1" key="1">
    <citation type="submission" date="2020-08" db="EMBL/GenBank/DDBJ databases">
        <title>Multicomponent nature underlies the extraordinary mechanical properties of spider dragline silk.</title>
        <authorList>
            <person name="Kono N."/>
            <person name="Nakamura H."/>
            <person name="Mori M."/>
            <person name="Yoshida Y."/>
            <person name="Ohtoshi R."/>
            <person name="Malay A.D."/>
            <person name="Moran D.A.P."/>
            <person name="Tomita M."/>
            <person name="Numata K."/>
            <person name="Arakawa K."/>
        </authorList>
    </citation>
    <scope>NUCLEOTIDE SEQUENCE</scope>
</reference>
<gene>
    <name evidence="1" type="ORF">TNIN_280691</name>
</gene>
<name>A0A8X7CIH4_9ARAC</name>
<evidence type="ECO:0000313" key="1">
    <source>
        <dbReference type="EMBL" id="GFY66845.1"/>
    </source>
</evidence>